<dbReference type="SMART" id="SM00342">
    <property type="entry name" value="HTH_ARAC"/>
    <property type="match status" value="1"/>
</dbReference>
<evidence type="ECO:0000313" key="5">
    <source>
        <dbReference type="EMBL" id="PXX38887.1"/>
    </source>
</evidence>
<keyword evidence="3" id="KW-0804">Transcription</keyword>
<dbReference type="PROSITE" id="PS01124">
    <property type="entry name" value="HTH_ARAC_FAMILY_2"/>
    <property type="match status" value="1"/>
</dbReference>
<dbReference type="OrthoDB" id="9794896at2"/>
<proteinExistence type="predicted"/>
<dbReference type="Pfam" id="PF01965">
    <property type="entry name" value="DJ-1_PfpI"/>
    <property type="match status" value="1"/>
</dbReference>
<dbReference type="InterPro" id="IPR018060">
    <property type="entry name" value="HTH_AraC"/>
</dbReference>
<dbReference type="GO" id="GO:0003700">
    <property type="term" value="F:DNA-binding transcription factor activity"/>
    <property type="evidence" value="ECO:0007669"/>
    <property type="project" value="InterPro"/>
</dbReference>
<evidence type="ECO:0000256" key="2">
    <source>
        <dbReference type="ARBA" id="ARBA00023125"/>
    </source>
</evidence>
<evidence type="ECO:0000259" key="4">
    <source>
        <dbReference type="PROSITE" id="PS01124"/>
    </source>
</evidence>
<dbReference type="Gene3D" id="1.10.10.60">
    <property type="entry name" value="Homeodomain-like"/>
    <property type="match status" value="1"/>
</dbReference>
<keyword evidence="1" id="KW-0805">Transcription regulation</keyword>
<dbReference type="InterPro" id="IPR052158">
    <property type="entry name" value="INH-QAR"/>
</dbReference>
<dbReference type="GO" id="GO:0043565">
    <property type="term" value="F:sequence-specific DNA binding"/>
    <property type="evidence" value="ECO:0007669"/>
    <property type="project" value="InterPro"/>
</dbReference>
<evidence type="ECO:0000256" key="3">
    <source>
        <dbReference type="ARBA" id="ARBA00023163"/>
    </source>
</evidence>
<dbReference type="SUPFAM" id="SSF46689">
    <property type="entry name" value="Homeodomain-like"/>
    <property type="match status" value="2"/>
</dbReference>
<dbReference type="PANTHER" id="PTHR43130:SF3">
    <property type="entry name" value="HTH-TYPE TRANSCRIPTIONAL REGULATOR RV1931C"/>
    <property type="match status" value="1"/>
</dbReference>
<keyword evidence="6" id="KW-1185">Reference proteome</keyword>
<dbReference type="SUPFAM" id="SSF52317">
    <property type="entry name" value="Class I glutamine amidotransferase-like"/>
    <property type="match status" value="1"/>
</dbReference>
<keyword evidence="2" id="KW-0238">DNA-binding</keyword>
<feature type="domain" description="HTH araC/xylS-type" evidence="4">
    <location>
        <begin position="213"/>
        <end position="311"/>
    </location>
</feature>
<comment type="caution">
    <text evidence="5">The sequence shown here is derived from an EMBL/GenBank/DDBJ whole genome shotgun (WGS) entry which is preliminary data.</text>
</comment>
<organism evidence="5 6">
    <name type="scientific">Aquitalea magnusonii</name>
    <dbReference type="NCBI Taxonomy" id="332411"/>
    <lineage>
        <taxon>Bacteria</taxon>
        <taxon>Pseudomonadati</taxon>
        <taxon>Pseudomonadota</taxon>
        <taxon>Betaproteobacteria</taxon>
        <taxon>Neisseriales</taxon>
        <taxon>Chromobacteriaceae</taxon>
        <taxon>Aquitalea</taxon>
    </lineage>
</organism>
<dbReference type="Proteomes" id="UP000248395">
    <property type="component" value="Unassembled WGS sequence"/>
</dbReference>
<evidence type="ECO:0000313" key="6">
    <source>
        <dbReference type="Proteomes" id="UP000248395"/>
    </source>
</evidence>
<dbReference type="InterPro" id="IPR009057">
    <property type="entry name" value="Homeodomain-like_sf"/>
</dbReference>
<protein>
    <submittedName>
        <fullName evidence="5">Transcriptional regulator GlxA family with amidase domain</fullName>
    </submittedName>
</protein>
<gene>
    <name evidence="5" type="ORF">DFR38_13135</name>
</gene>
<dbReference type="Gene3D" id="3.40.50.880">
    <property type="match status" value="1"/>
</dbReference>
<sequence>MSAPVIALVAFAQISPFHLSVPCVVFGDAHPGLPAFDLRVCSAEVGELRTSAGFSIHCEHGLEALLAADIIILPSWQAGRPVPPALLLALQQAAARGVQIVGLCLGAYVLAEAGLLDGRAATTHWAYAEDFARRYPRVRLDPAVLYVEDGQMLTSAGTAAGLDCCLHLLRQRYGAELANSVARRLVVPPHRQGGQAQFIEQPLPASAGDSRLAVLLDWLRANLAEPHSLDSLAQRAAMSRRSFTRHFRQLTGRTVSQWLLDERLALSQRLLEGADHNIEQIAQLAGFGSPESLRHHFRQRYALSPSQWRQNFQ</sequence>
<name>A0A318IY41_9NEIS</name>
<dbReference type="InterPro" id="IPR002818">
    <property type="entry name" value="DJ-1/PfpI"/>
</dbReference>
<dbReference type="InterPro" id="IPR018062">
    <property type="entry name" value="HTH_AraC-typ_CS"/>
</dbReference>
<dbReference type="CDD" id="cd03137">
    <property type="entry name" value="GATase1_AraC_1"/>
    <property type="match status" value="1"/>
</dbReference>
<dbReference type="InterPro" id="IPR029062">
    <property type="entry name" value="Class_I_gatase-like"/>
</dbReference>
<evidence type="ECO:0000256" key="1">
    <source>
        <dbReference type="ARBA" id="ARBA00023015"/>
    </source>
</evidence>
<dbReference type="Pfam" id="PF12833">
    <property type="entry name" value="HTH_18"/>
    <property type="match status" value="1"/>
</dbReference>
<accession>A0A318IY41</accession>
<dbReference type="EMBL" id="QJKC01000031">
    <property type="protein sequence ID" value="PXX38887.1"/>
    <property type="molecule type" value="Genomic_DNA"/>
</dbReference>
<reference evidence="5 6" key="1">
    <citation type="submission" date="2018-05" db="EMBL/GenBank/DDBJ databases">
        <title>Genomic Encyclopedia of Type Strains, Phase IV (KMG-IV): sequencing the most valuable type-strain genomes for metagenomic binning, comparative biology and taxonomic classification.</title>
        <authorList>
            <person name="Goeker M."/>
        </authorList>
    </citation>
    <scope>NUCLEOTIDE SEQUENCE [LARGE SCALE GENOMIC DNA]</scope>
    <source>
        <strain evidence="5 6">DSM 25134</strain>
    </source>
</reference>
<dbReference type="AlphaFoldDB" id="A0A318IY41"/>
<dbReference type="RefSeq" id="WP_059286724.1">
    <property type="nucleotide sequence ID" value="NZ_LNQU01000104.1"/>
</dbReference>
<dbReference type="PANTHER" id="PTHR43130">
    <property type="entry name" value="ARAC-FAMILY TRANSCRIPTIONAL REGULATOR"/>
    <property type="match status" value="1"/>
</dbReference>
<dbReference type="PROSITE" id="PS00041">
    <property type="entry name" value="HTH_ARAC_FAMILY_1"/>
    <property type="match status" value="1"/>
</dbReference>